<dbReference type="Pfam" id="PF00072">
    <property type="entry name" value="Response_reg"/>
    <property type="match status" value="1"/>
</dbReference>
<name>Q2FLT2_METHJ</name>
<dbReference type="eggNOG" id="arCOG02383">
    <property type="taxonomic scope" value="Archaea"/>
</dbReference>
<keyword evidence="5" id="KW-1185">Reference proteome</keyword>
<dbReference type="PANTHER" id="PTHR44591">
    <property type="entry name" value="STRESS RESPONSE REGULATOR PROTEIN 1"/>
    <property type="match status" value="1"/>
</dbReference>
<dbReference type="AlphaFoldDB" id="Q2FLT2"/>
<feature type="domain" description="Response regulatory" evidence="3">
    <location>
        <begin position="7"/>
        <end position="122"/>
    </location>
</feature>
<dbReference type="SMART" id="SM00448">
    <property type="entry name" value="REC"/>
    <property type="match status" value="1"/>
</dbReference>
<dbReference type="SUPFAM" id="SSF52172">
    <property type="entry name" value="CheY-like"/>
    <property type="match status" value="1"/>
</dbReference>
<sequence length="149" mass="16928">MPEKPIRVLHVDDQRLWRSTVSDYLTLFGDYEITSAESGEQALDLLRTNPFDIIISDYQMPEMNGIEFLHLVRKRGTSTPFIFLSGIRQEDIEGDAKESGADFYVMKTGDPSIVFSVLSEKIHQAITRYTTVQAVMNTQMEDSVPSSFL</sequence>
<accession>Q2FLT2</accession>
<dbReference type="STRING" id="323259.Mhun_1923"/>
<dbReference type="InParanoid" id="Q2FLT2"/>
<protein>
    <submittedName>
        <fullName evidence="4">Response regulator receiver domain protein (CheY-like)</fullName>
    </submittedName>
</protein>
<keyword evidence="1 2" id="KW-0597">Phosphoprotein</keyword>
<dbReference type="CDD" id="cd00156">
    <property type="entry name" value="REC"/>
    <property type="match status" value="1"/>
</dbReference>
<dbReference type="EMBL" id="CP000254">
    <property type="protein sequence ID" value="ABD41634.1"/>
    <property type="molecule type" value="Genomic_DNA"/>
</dbReference>
<dbReference type="DNASU" id="3924120"/>
<dbReference type="GeneID" id="3924120"/>
<evidence type="ECO:0000256" key="2">
    <source>
        <dbReference type="PROSITE-ProRule" id="PRU00169"/>
    </source>
</evidence>
<dbReference type="KEGG" id="mhu:Mhun_1923"/>
<dbReference type="EnsemblBacteria" id="ABD41634">
    <property type="protein sequence ID" value="ABD41634"/>
    <property type="gene ID" value="Mhun_1923"/>
</dbReference>
<dbReference type="RefSeq" id="WP_011448896.1">
    <property type="nucleotide sequence ID" value="NC_007796.1"/>
</dbReference>
<dbReference type="Proteomes" id="UP000001941">
    <property type="component" value="Chromosome"/>
</dbReference>
<dbReference type="OrthoDB" id="8127at2157"/>
<evidence type="ECO:0000313" key="4">
    <source>
        <dbReference type="EMBL" id="ABD41634.1"/>
    </source>
</evidence>
<evidence type="ECO:0000313" key="5">
    <source>
        <dbReference type="Proteomes" id="UP000001941"/>
    </source>
</evidence>
<dbReference type="InterPro" id="IPR001789">
    <property type="entry name" value="Sig_transdc_resp-reg_receiver"/>
</dbReference>
<organism evidence="4 5">
    <name type="scientific">Methanospirillum hungatei JF-1 (strain ATCC 27890 / DSM 864 / NBRC 100397 / JF-1)</name>
    <dbReference type="NCBI Taxonomy" id="323259"/>
    <lineage>
        <taxon>Archaea</taxon>
        <taxon>Methanobacteriati</taxon>
        <taxon>Methanobacteriota</taxon>
        <taxon>Stenosarchaea group</taxon>
        <taxon>Methanomicrobia</taxon>
        <taxon>Methanomicrobiales</taxon>
        <taxon>Methanospirillaceae</taxon>
        <taxon>Methanospirillum</taxon>
    </lineage>
</organism>
<evidence type="ECO:0000259" key="3">
    <source>
        <dbReference type="PROSITE" id="PS50110"/>
    </source>
</evidence>
<proteinExistence type="predicted"/>
<dbReference type="PROSITE" id="PS50110">
    <property type="entry name" value="RESPONSE_REGULATORY"/>
    <property type="match status" value="1"/>
</dbReference>
<reference evidence="5" key="1">
    <citation type="journal article" date="2016" name="Stand. Genomic Sci.">
        <title>Complete genome sequence of Methanospirillum hungatei type strain JF1.</title>
        <authorList>
            <person name="Gunsalus R.P."/>
            <person name="Cook L.E."/>
            <person name="Crable B."/>
            <person name="Rohlin L."/>
            <person name="McDonald E."/>
            <person name="Mouttaki H."/>
            <person name="Sieber J.R."/>
            <person name="Poweleit N."/>
            <person name="Zhou H."/>
            <person name="Lapidus A.L."/>
            <person name="Daligault H.E."/>
            <person name="Land M."/>
            <person name="Gilna P."/>
            <person name="Ivanova N."/>
            <person name="Kyrpides N."/>
            <person name="Culley D.E."/>
            <person name="McInerney M.J."/>
        </authorList>
    </citation>
    <scope>NUCLEOTIDE SEQUENCE [LARGE SCALE GENOMIC DNA]</scope>
    <source>
        <strain evidence="5">ATCC 27890 / DSM 864 / NBRC 100397 / JF-1</strain>
    </source>
</reference>
<dbReference type="Gene3D" id="3.40.50.2300">
    <property type="match status" value="1"/>
</dbReference>
<dbReference type="InterPro" id="IPR011006">
    <property type="entry name" value="CheY-like_superfamily"/>
</dbReference>
<dbReference type="InterPro" id="IPR050595">
    <property type="entry name" value="Bact_response_regulator"/>
</dbReference>
<feature type="modified residue" description="4-aspartylphosphate" evidence="2">
    <location>
        <position position="57"/>
    </location>
</feature>
<evidence type="ECO:0000256" key="1">
    <source>
        <dbReference type="ARBA" id="ARBA00022553"/>
    </source>
</evidence>
<dbReference type="HOGENOM" id="CLU_000445_69_8_2"/>
<dbReference type="GO" id="GO:0000160">
    <property type="term" value="P:phosphorelay signal transduction system"/>
    <property type="evidence" value="ECO:0007669"/>
    <property type="project" value="InterPro"/>
</dbReference>
<gene>
    <name evidence="4" type="ordered locus">Mhun_1923</name>
</gene>
<dbReference type="PANTHER" id="PTHR44591:SF3">
    <property type="entry name" value="RESPONSE REGULATORY DOMAIN-CONTAINING PROTEIN"/>
    <property type="match status" value="1"/>
</dbReference>